<protein>
    <recommendedName>
        <fullName evidence="1">Ubiquitin-like domain-containing protein</fullName>
    </recommendedName>
</protein>
<dbReference type="VEuPathDB" id="FungiDB:H310_05085"/>
<dbReference type="InterPro" id="IPR019956">
    <property type="entry name" value="Ubiquitin_dom"/>
</dbReference>
<dbReference type="InterPro" id="IPR000626">
    <property type="entry name" value="Ubiquitin-like_dom"/>
</dbReference>
<dbReference type="PRINTS" id="PR00348">
    <property type="entry name" value="UBIQUITIN"/>
</dbReference>
<dbReference type="Gene3D" id="3.10.20.90">
    <property type="entry name" value="Phosphatidylinositol 3-kinase Catalytic Subunit, Chain A, domain 1"/>
    <property type="match status" value="1"/>
</dbReference>
<reference evidence="2" key="1">
    <citation type="submission" date="2013-12" db="EMBL/GenBank/DDBJ databases">
        <title>The Genome Sequence of Aphanomyces invadans NJM9701.</title>
        <authorList>
            <consortium name="The Broad Institute Genomics Platform"/>
            <person name="Russ C."/>
            <person name="Tyler B."/>
            <person name="van West P."/>
            <person name="Dieguez-Uribeondo J."/>
            <person name="Young S.K."/>
            <person name="Zeng Q."/>
            <person name="Gargeya S."/>
            <person name="Fitzgerald M."/>
            <person name="Abouelleil A."/>
            <person name="Alvarado L."/>
            <person name="Chapman S.B."/>
            <person name="Gainer-Dewar J."/>
            <person name="Goldberg J."/>
            <person name="Griggs A."/>
            <person name="Gujja S."/>
            <person name="Hansen M."/>
            <person name="Howarth C."/>
            <person name="Imamovic A."/>
            <person name="Ireland A."/>
            <person name="Larimer J."/>
            <person name="McCowan C."/>
            <person name="Murphy C."/>
            <person name="Pearson M."/>
            <person name="Poon T.W."/>
            <person name="Priest M."/>
            <person name="Roberts A."/>
            <person name="Saif S."/>
            <person name="Shea T."/>
            <person name="Sykes S."/>
            <person name="Wortman J."/>
            <person name="Nusbaum C."/>
            <person name="Birren B."/>
        </authorList>
    </citation>
    <scope>NUCLEOTIDE SEQUENCE [LARGE SCALE GENOMIC DNA]</scope>
    <source>
        <strain evidence="2">NJM9701</strain>
    </source>
</reference>
<dbReference type="AlphaFoldDB" id="A0A024UCT3"/>
<dbReference type="InterPro" id="IPR029071">
    <property type="entry name" value="Ubiquitin-like_domsf"/>
</dbReference>
<dbReference type="PANTHER" id="PTHR10666">
    <property type="entry name" value="UBIQUITIN"/>
    <property type="match status" value="1"/>
</dbReference>
<accession>A0A024UCT3</accession>
<dbReference type="GeneID" id="20082135"/>
<dbReference type="EMBL" id="KI913959">
    <property type="protein sequence ID" value="ETW03702.1"/>
    <property type="molecule type" value="Genomic_DNA"/>
</dbReference>
<dbReference type="PROSITE" id="PS50053">
    <property type="entry name" value="UBIQUITIN_2"/>
    <property type="match status" value="1"/>
</dbReference>
<evidence type="ECO:0000313" key="2">
    <source>
        <dbReference type="EMBL" id="ETW03702.1"/>
    </source>
</evidence>
<feature type="domain" description="Ubiquitin-like" evidence="1">
    <location>
        <begin position="97"/>
        <end position="143"/>
    </location>
</feature>
<dbReference type="RefSeq" id="XP_008867931.1">
    <property type="nucleotide sequence ID" value="XM_008869709.1"/>
</dbReference>
<gene>
    <name evidence="2" type="ORF">H310_05085</name>
</gene>
<dbReference type="Pfam" id="PF00240">
    <property type="entry name" value="ubiquitin"/>
    <property type="match status" value="1"/>
</dbReference>
<dbReference type="InterPro" id="IPR050158">
    <property type="entry name" value="Ubiquitin_ubiquitin-like"/>
</dbReference>
<sequence>MQVVWLDSATNQAQRILLLHAAELPGVTTVESMKKALATKLQQDNVVRRTLRLHGHQLSPGDLEAYASYFHANIPRFVISYKLAPPPTMGTNVCSEIEHQAGIPQDQQRLIYGGKLLERERMLMDNGINRDSILHVLPRLRGGGYPTMVAAPPWAKFADVSNDGVLTFKLD</sequence>
<proteinExistence type="predicted"/>
<evidence type="ECO:0000259" key="1">
    <source>
        <dbReference type="PROSITE" id="PS50053"/>
    </source>
</evidence>
<dbReference type="STRING" id="157072.A0A024UCT3"/>
<dbReference type="eggNOG" id="KOG0004">
    <property type="taxonomic scope" value="Eukaryota"/>
</dbReference>
<dbReference type="OrthoDB" id="428577at2759"/>
<name>A0A024UCT3_9STRA</name>
<organism evidence="2">
    <name type="scientific">Aphanomyces invadans</name>
    <dbReference type="NCBI Taxonomy" id="157072"/>
    <lineage>
        <taxon>Eukaryota</taxon>
        <taxon>Sar</taxon>
        <taxon>Stramenopiles</taxon>
        <taxon>Oomycota</taxon>
        <taxon>Saprolegniomycetes</taxon>
        <taxon>Saprolegniales</taxon>
        <taxon>Verrucalvaceae</taxon>
        <taxon>Aphanomyces</taxon>
    </lineage>
</organism>
<dbReference type="SUPFAM" id="SSF54236">
    <property type="entry name" value="Ubiquitin-like"/>
    <property type="match status" value="1"/>
</dbReference>